<keyword evidence="5" id="KW-0805">Transcription regulation</keyword>
<dbReference type="Gene3D" id="1.10.10.1330">
    <property type="entry name" value="RNA polymerase sigma-54 factor, core-binding domain"/>
    <property type="match status" value="1"/>
</dbReference>
<evidence type="ECO:0000256" key="6">
    <source>
        <dbReference type="ARBA" id="ARBA00023082"/>
    </source>
</evidence>
<dbReference type="InterPro" id="IPR038709">
    <property type="entry name" value="RpoN_core-bd_sf"/>
</dbReference>
<dbReference type="InterPro" id="IPR007046">
    <property type="entry name" value="RNA_pol_sigma_54_core-bd"/>
</dbReference>
<dbReference type="PROSITE" id="PS50044">
    <property type="entry name" value="SIGMA54_3"/>
    <property type="match status" value="1"/>
</dbReference>
<dbReference type="AlphaFoldDB" id="A0A2D6YIB4"/>
<name>A0A2D6YIB4_9DELT</name>
<evidence type="ECO:0000313" key="12">
    <source>
        <dbReference type="EMBL" id="MAH62936.1"/>
    </source>
</evidence>
<dbReference type="Pfam" id="PF04963">
    <property type="entry name" value="Sigma54_CBD"/>
    <property type="match status" value="2"/>
</dbReference>
<accession>A0A2D6YIB4</accession>
<keyword evidence="3" id="KW-0808">Transferase</keyword>
<keyword evidence="8" id="KW-0804">Transcription</keyword>
<dbReference type="InterPro" id="IPR000394">
    <property type="entry name" value="RNA_pol_sigma_54"/>
</dbReference>
<feature type="region of interest" description="Disordered" evidence="9">
    <location>
        <begin position="221"/>
        <end position="241"/>
    </location>
</feature>
<dbReference type="GO" id="GO:0003677">
    <property type="term" value="F:DNA binding"/>
    <property type="evidence" value="ECO:0007669"/>
    <property type="project" value="UniProtKB-KW"/>
</dbReference>
<dbReference type="EMBL" id="NZEX01000062">
    <property type="protein sequence ID" value="MAH62936.1"/>
    <property type="molecule type" value="Genomic_DNA"/>
</dbReference>
<dbReference type="GO" id="GO:0001216">
    <property type="term" value="F:DNA-binding transcription activator activity"/>
    <property type="evidence" value="ECO:0007669"/>
    <property type="project" value="InterPro"/>
</dbReference>
<evidence type="ECO:0000256" key="1">
    <source>
        <dbReference type="ARBA" id="ARBA00008798"/>
    </source>
</evidence>
<evidence type="ECO:0000256" key="5">
    <source>
        <dbReference type="ARBA" id="ARBA00023015"/>
    </source>
</evidence>
<keyword evidence="6" id="KW-0731">Sigma factor</keyword>
<dbReference type="PROSITE" id="PS00718">
    <property type="entry name" value="SIGMA54_2"/>
    <property type="match status" value="1"/>
</dbReference>
<sequence>MAMHMKLQMKMTQQLIMTPQLQQAIKLLQLSRAELEELIEQSLVENPVLEESMDIDTYPSEEQRDMTTEQTEVPVSEETYETAREEDKEETNAQEEVDWQQYVEQVDQYGQYQDRRIRSGGDDDELPSLEATLAQDESLQDHLLWQVGLLRMSKLEVEVAHYLAGNIADNGYLVTSIREILEGNPELQDRILEVLDSDEITVEREMDDYWMDLRYQQEKAAMGDGKRKSRRGKNLPPPPIFEEEELEEDLESKVRVSPRAAAFVEEVLFQIQTFDPNGVGARSLQECLLIQLRLLGRSDELCYRIVEQDMELLECKDLKKIARRQKQDLERVLEAYREIMALEPKPGRSFTPPPSHHYIIPDVFIYQVNNEYKVALNAHGMPRLRISNYYRELVDNMEEDGNLTKEYIQEKIKAGQWLMKSIEQRQKTIYKVTKSILRFQRSFFEKGIHYLKPLVLKDVAEDIDVHESTVSRITTNKYVHTPQGIFELKYFFTSGIDQEQGEAVSSKRIKDMIQQMVQNEDVRSPYTDLQIADILQKRSSIKVARRTVAKYREALNILPSNKRKQLF</sequence>
<evidence type="ECO:0000313" key="13">
    <source>
        <dbReference type="Proteomes" id="UP000226525"/>
    </source>
</evidence>
<evidence type="ECO:0000256" key="2">
    <source>
        <dbReference type="ARBA" id="ARBA00022478"/>
    </source>
</evidence>
<dbReference type="NCBIfam" id="TIGR02395">
    <property type="entry name" value="rpoN_sigma"/>
    <property type="match status" value="1"/>
</dbReference>
<dbReference type="PRINTS" id="PR00045">
    <property type="entry name" value="SIGMA54FCT"/>
</dbReference>
<dbReference type="InterPro" id="IPR007634">
    <property type="entry name" value="RNA_pol_sigma_54_DNA-bd"/>
</dbReference>
<comment type="caution">
    <text evidence="12">The sequence shown here is derived from an EMBL/GenBank/DDBJ whole genome shotgun (WGS) entry which is preliminary data.</text>
</comment>
<dbReference type="GO" id="GO:0006352">
    <property type="term" value="P:DNA-templated transcription initiation"/>
    <property type="evidence" value="ECO:0007669"/>
    <property type="project" value="InterPro"/>
</dbReference>
<feature type="domain" description="RNA polymerase sigma factor 54 core-binding" evidence="11">
    <location>
        <begin position="129"/>
        <end position="195"/>
    </location>
</feature>
<gene>
    <name evidence="12" type="primary">rpoN</name>
    <name evidence="12" type="ORF">CMN54_05730</name>
</gene>
<dbReference type="Gene3D" id="1.10.10.60">
    <property type="entry name" value="Homeodomain-like"/>
    <property type="match status" value="1"/>
</dbReference>
<evidence type="ECO:0000256" key="3">
    <source>
        <dbReference type="ARBA" id="ARBA00022679"/>
    </source>
</evidence>
<dbReference type="PANTHER" id="PTHR32248">
    <property type="entry name" value="RNA POLYMERASE SIGMA-54 FACTOR"/>
    <property type="match status" value="1"/>
</dbReference>
<evidence type="ECO:0000256" key="7">
    <source>
        <dbReference type="ARBA" id="ARBA00023125"/>
    </source>
</evidence>
<evidence type="ECO:0000256" key="4">
    <source>
        <dbReference type="ARBA" id="ARBA00022695"/>
    </source>
</evidence>
<dbReference type="Pfam" id="PF04552">
    <property type="entry name" value="Sigma54_DBD"/>
    <property type="match status" value="1"/>
</dbReference>
<dbReference type="Proteomes" id="UP000226525">
    <property type="component" value="Unassembled WGS sequence"/>
</dbReference>
<dbReference type="PANTHER" id="PTHR32248:SF4">
    <property type="entry name" value="RNA POLYMERASE SIGMA-54 FACTOR"/>
    <property type="match status" value="1"/>
</dbReference>
<dbReference type="PROSITE" id="PS00717">
    <property type="entry name" value="SIGMA54_1"/>
    <property type="match status" value="1"/>
</dbReference>
<protein>
    <submittedName>
        <fullName evidence="12">RNA polymerase sigma-54 factor</fullName>
    </submittedName>
</protein>
<keyword evidence="4" id="KW-0548">Nucleotidyltransferase</keyword>
<dbReference type="Pfam" id="PF00309">
    <property type="entry name" value="Sigma54_AID"/>
    <property type="match status" value="1"/>
</dbReference>
<dbReference type="GO" id="GO:0000428">
    <property type="term" value="C:DNA-directed RNA polymerase complex"/>
    <property type="evidence" value="ECO:0007669"/>
    <property type="project" value="UniProtKB-KW"/>
</dbReference>
<dbReference type="PIRSF" id="PIRSF000774">
    <property type="entry name" value="RpoN"/>
    <property type="match status" value="1"/>
</dbReference>
<keyword evidence="2" id="KW-0240">DNA-directed RNA polymerase</keyword>
<evidence type="ECO:0000256" key="8">
    <source>
        <dbReference type="ARBA" id="ARBA00023163"/>
    </source>
</evidence>
<evidence type="ECO:0000259" key="11">
    <source>
        <dbReference type="Pfam" id="PF04963"/>
    </source>
</evidence>
<dbReference type="GO" id="GO:0016779">
    <property type="term" value="F:nucleotidyltransferase activity"/>
    <property type="evidence" value="ECO:0007669"/>
    <property type="project" value="UniProtKB-KW"/>
</dbReference>
<proteinExistence type="inferred from homology"/>
<organism evidence="12 13">
    <name type="scientific">SAR324 cluster bacterium</name>
    <dbReference type="NCBI Taxonomy" id="2024889"/>
    <lineage>
        <taxon>Bacteria</taxon>
        <taxon>Deltaproteobacteria</taxon>
        <taxon>SAR324 cluster</taxon>
    </lineage>
</organism>
<feature type="domain" description="RNA polymerase sigma factor 54 core-binding" evidence="11">
    <location>
        <begin position="257"/>
        <end position="390"/>
    </location>
</feature>
<comment type="similarity">
    <text evidence="1">Belongs to the sigma-54 factor family.</text>
</comment>
<feature type="domain" description="RNA polymerase sigma factor 54 DNA-binding" evidence="10">
    <location>
        <begin position="406"/>
        <end position="565"/>
    </location>
</feature>
<reference evidence="13" key="1">
    <citation type="submission" date="2017-09" db="EMBL/GenBank/DDBJ databases">
        <title>The Reconstruction of 2,631 Draft Metagenome-Assembled Genomes from the Global Oceans.</title>
        <authorList>
            <person name="Tully B.J."/>
            <person name="Graham E.D."/>
            <person name="Heidelberg J.F."/>
        </authorList>
    </citation>
    <scope>NUCLEOTIDE SEQUENCE [LARGE SCALE GENOMIC DNA]</scope>
</reference>
<evidence type="ECO:0000259" key="10">
    <source>
        <dbReference type="Pfam" id="PF04552"/>
    </source>
</evidence>
<evidence type="ECO:0000256" key="9">
    <source>
        <dbReference type="SAM" id="MobiDB-lite"/>
    </source>
</evidence>
<dbReference type="GO" id="GO:0016987">
    <property type="term" value="F:sigma factor activity"/>
    <property type="evidence" value="ECO:0007669"/>
    <property type="project" value="UniProtKB-KW"/>
</dbReference>
<keyword evidence="7" id="KW-0238">DNA-binding</keyword>
<feature type="region of interest" description="Disordered" evidence="9">
    <location>
        <begin position="59"/>
        <end position="95"/>
    </location>
</feature>